<keyword evidence="5 7" id="KW-0472">Membrane</keyword>
<feature type="domain" description="ABC3 transporter permease C-terminal" evidence="8">
    <location>
        <begin position="285"/>
        <end position="416"/>
    </location>
</feature>
<evidence type="ECO:0000313" key="10">
    <source>
        <dbReference type="EMBL" id="HIX87125.1"/>
    </source>
</evidence>
<gene>
    <name evidence="10" type="ORF">H9848_11055</name>
</gene>
<dbReference type="GO" id="GO:0005886">
    <property type="term" value="C:plasma membrane"/>
    <property type="evidence" value="ECO:0007669"/>
    <property type="project" value="UniProtKB-SubCell"/>
</dbReference>
<feature type="transmembrane region" description="Helical" evidence="7">
    <location>
        <begin position="21"/>
        <end position="42"/>
    </location>
</feature>
<evidence type="ECO:0000313" key="11">
    <source>
        <dbReference type="Proteomes" id="UP000823847"/>
    </source>
</evidence>
<sequence>MFDFDNFREIWSTVKRNKLRTFLTGFSVAWGIFMLIVLLGAGNGLRNGVMYNFRNMSMNKVSVWAGYTTKPWKGMSTNRSITFKETDIDLVRRVHPEIDLCSATVSHSDTLYVNEEFITGRLEGVFPDHAPINYVVVSAGNGRFVNELDMREQRKVIVLSPRMKEVLFRDQPALGKYIKAGNTMLQVIGVYDDDNLSNNAPAYIPFTTARTLYNKGYGLSSFTFTVNGLVSEEANEAFEARFRATLARVHNFDPTDNNAIGMWNTATEFRMMNNIMNGIAAFIWIVGIGTLMAGIVGVSNIMLITVRERTREFGIRKAIGAKPSSILALIITESILVTATFGYIGMVMGIGLTELINYGMEMSGMARSSGGNPGEDMTIFRNPTVNLGISLAATALIIVAGVLAGYFPARKAVRINAIEAMRAE</sequence>
<keyword evidence="2" id="KW-1003">Cell membrane</keyword>
<evidence type="ECO:0000256" key="1">
    <source>
        <dbReference type="ARBA" id="ARBA00004651"/>
    </source>
</evidence>
<evidence type="ECO:0000256" key="6">
    <source>
        <dbReference type="ARBA" id="ARBA00038076"/>
    </source>
</evidence>
<dbReference type="InterPro" id="IPR025857">
    <property type="entry name" value="MacB_PCD"/>
</dbReference>
<dbReference type="AlphaFoldDB" id="A0A9D1XTK6"/>
<proteinExistence type="inferred from homology"/>
<evidence type="ECO:0000259" key="9">
    <source>
        <dbReference type="Pfam" id="PF12704"/>
    </source>
</evidence>
<dbReference type="InterPro" id="IPR050250">
    <property type="entry name" value="Macrolide_Exporter_MacB"/>
</dbReference>
<evidence type="ECO:0000259" key="8">
    <source>
        <dbReference type="Pfam" id="PF02687"/>
    </source>
</evidence>
<feature type="domain" description="MacB-like periplasmic core" evidence="9">
    <location>
        <begin position="21"/>
        <end position="242"/>
    </location>
</feature>
<protein>
    <submittedName>
        <fullName evidence="10">ABC transporter permease</fullName>
    </submittedName>
</protein>
<comment type="subcellular location">
    <subcellularLocation>
        <location evidence="1">Cell membrane</location>
        <topology evidence="1">Multi-pass membrane protein</topology>
    </subcellularLocation>
</comment>
<dbReference type="PANTHER" id="PTHR30572:SF4">
    <property type="entry name" value="ABC TRANSPORTER PERMEASE YTRF"/>
    <property type="match status" value="1"/>
</dbReference>
<evidence type="ECO:0000256" key="3">
    <source>
        <dbReference type="ARBA" id="ARBA00022692"/>
    </source>
</evidence>
<comment type="caution">
    <text evidence="10">The sequence shown here is derived from an EMBL/GenBank/DDBJ whole genome shotgun (WGS) entry which is preliminary data.</text>
</comment>
<feature type="transmembrane region" description="Helical" evidence="7">
    <location>
        <begin position="326"/>
        <end position="352"/>
    </location>
</feature>
<accession>A0A9D1XTK6</accession>
<organism evidence="10 11">
    <name type="scientific">Candidatus Parabacteroides intestinigallinarum</name>
    <dbReference type="NCBI Taxonomy" id="2838722"/>
    <lineage>
        <taxon>Bacteria</taxon>
        <taxon>Pseudomonadati</taxon>
        <taxon>Bacteroidota</taxon>
        <taxon>Bacteroidia</taxon>
        <taxon>Bacteroidales</taxon>
        <taxon>Tannerellaceae</taxon>
        <taxon>Parabacteroides</taxon>
    </lineage>
</organism>
<evidence type="ECO:0000256" key="7">
    <source>
        <dbReference type="SAM" id="Phobius"/>
    </source>
</evidence>
<dbReference type="Proteomes" id="UP000823847">
    <property type="component" value="Unassembled WGS sequence"/>
</dbReference>
<dbReference type="Pfam" id="PF02687">
    <property type="entry name" value="FtsX"/>
    <property type="match status" value="1"/>
</dbReference>
<evidence type="ECO:0000256" key="4">
    <source>
        <dbReference type="ARBA" id="ARBA00022989"/>
    </source>
</evidence>
<dbReference type="GO" id="GO:0022857">
    <property type="term" value="F:transmembrane transporter activity"/>
    <property type="evidence" value="ECO:0007669"/>
    <property type="project" value="TreeGrafter"/>
</dbReference>
<name>A0A9D1XTK6_9BACT</name>
<reference evidence="10" key="2">
    <citation type="submission" date="2021-04" db="EMBL/GenBank/DDBJ databases">
        <authorList>
            <person name="Gilroy R."/>
        </authorList>
    </citation>
    <scope>NUCLEOTIDE SEQUENCE</scope>
    <source>
        <strain evidence="10">ChiHecec2B26-12326</strain>
    </source>
</reference>
<feature type="transmembrane region" description="Helical" evidence="7">
    <location>
        <begin position="387"/>
        <end position="407"/>
    </location>
</feature>
<dbReference type="Pfam" id="PF12704">
    <property type="entry name" value="MacB_PCD"/>
    <property type="match status" value="1"/>
</dbReference>
<dbReference type="PANTHER" id="PTHR30572">
    <property type="entry name" value="MEMBRANE COMPONENT OF TRANSPORTER-RELATED"/>
    <property type="match status" value="1"/>
</dbReference>
<dbReference type="InterPro" id="IPR003838">
    <property type="entry name" value="ABC3_permease_C"/>
</dbReference>
<keyword evidence="3 7" id="KW-0812">Transmembrane</keyword>
<keyword evidence="4 7" id="KW-1133">Transmembrane helix</keyword>
<comment type="similarity">
    <text evidence="6">Belongs to the ABC-4 integral membrane protein family.</text>
</comment>
<reference evidence="10" key="1">
    <citation type="journal article" date="2021" name="PeerJ">
        <title>Extensive microbial diversity within the chicken gut microbiome revealed by metagenomics and culture.</title>
        <authorList>
            <person name="Gilroy R."/>
            <person name="Ravi A."/>
            <person name="Getino M."/>
            <person name="Pursley I."/>
            <person name="Horton D.L."/>
            <person name="Alikhan N.F."/>
            <person name="Baker D."/>
            <person name="Gharbi K."/>
            <person name="Hall N."/>
            <person name="Watson M."/>
            <person name="Adriaenssens E.M."/>
            <person name="Foster-Nyarko E."/>
            <person name="Jarju S."/>
            <person name="Secka A."/>
            <person name="Antonio M."/>
            <person name="Oren A."/>
            <person name="Chaudhuri R.R."/>
            <person name="La Ragione R."/>
            <person name="Hildebrand F."/>
            <person name="Pallen M.J."/>
        </authorList>
    </citation>
    <scope>NUCLEOTIDE SEQUENCE</scope>
    <source>
        <strain evidence="10">ChiHecec2B26-12326</strain>
    </source>
</reference>
<evidence type="ECO:0000256" key="2">
    <source>
        <dbReference type="ARBA" id="ARBA00022475"/>
    </source>
</evidence>
<feature type="transmembrane region" description="Helical" evidence="7">
    <location>
        <begin position="281"/>
        <end position="306"/>
    </location>
</feature>
<evidence type="ECO:0000256" key="5">
    <source>
        <dbReference type="ARBA" id="ARBA00023136"/>
    </source>
</evidence>
<dbReference type="EMBL" id="DXEN01000080">
    <property type="protein sequence ID" value="HIX87125.1"/>
    <property type="molecule type" value="Genomic_DNA"/>
</dbReference>